<keyword evidence="3" id="KW-0809">Transit peptide</keyword>
<evidence type="ECO:0000256" key="4">
    <source>
        <dbReference type="ARBA" id="ARBA00023128"/>
    </source>
</evidence>
<dbReference type="OMA" id="YMRDWAR"/>
<feature type="domain" description="Complex 1 LYR protein" evidence="7">
    <location>
        <begin position="19"/>
        <end position="76"/>
    </location>
</feature>
<organism evidence="8 9">
    <name type="scientific">Patiria miniata</name>
    <name type="common">Bat star</name>
    <name type="synonym">Asterina miniata</name>
    <dbReference type="NCBI Taxonomy" id="46514"/>
    <lineage>
        <taxon>Eukaryota</taxon>
        <taxon>Metazoa</taxon>
        <taxon>Echinodermata</taxon>
        <taxon>Eleutherozoa</taxon>
        <taxon>Asterozoa</taxon>
        <taxon>Asteroidea</taxon>
        <taxon>Valvatacea</taxon>
        <taxon>Valvatida</taxon>
        <taxon>Asterinidae</taxon>
        <taxon>Patiria</taxon>
    </lineage>
</organism>
<keyword evidence="9" id="KW-1185">Reference proteome</keyword>
<dbReference type="CDD" id="cd20262">
    <property type="entry name" value="Complex1_LYR_LYRM2"/>
    <property type="match status" value="1"/>
</dbReference>
<dbReference type="GO" id="GO:0005739">
    <property type="term" value="C:mitochondrion"/>
    <property type="evidence" value="ECO:0007669"/>
    <property type="project" value="UniProtKB-SubCell"/>
</dbReference>
<name>A0A913Z6D3_PATMI</name>
<evidence type="ECO:0000259" key="7">
    <source>
        <dbReference type="Pfam" id="PF05347"/>
    </source>
</evidence>
<dbReference type="OrthoDB" id="74240at2759"/>
<keyword evidence="4" id="KW-0496">Mitochondrion</keyword>
<dbReference type="AlphaFoldDB" id="A0A913Z6D3"/>
<proteinExistence type="inferred from homology"/>
<dbReference type="InterPro" id="IPR008011">
    <property type="entry name" value="Complex1_LYR_dom"/>
</dbReference>
<evidence type="ECO:0000313" key="9">
    <source>
        <dbReference type="Proteomes" id="UP000887568"/>
    </source>
</evidence>
<dbReference type="RefSeq" id="XP_038047373.1">
    <property type="nucleotide sequence ID" value="XM_038191445.1"/>
</dbReference>
<evidence type="ECO:0000256" key="5">
    <source>
        <dbReference type="ARBA" id="ARBA00026235"/>
    </source>
</evidence>
<dbReference type="EnsemblMetazoa" id="XM_038191445.1">
    <property type="protein sequence ID" value="XP_038047373.1"/>
    <property type="gene ID" value="LOC119721384"/>
</dbReference>
<reference evidence="8" key="1">
    <citation type="submission" date="2022-11" db="UniProtKB">
        <authorList>
            <consortium name="EnsemblMetazoa"/>
        </authorList>
    </citation>
    <scope>IDENTIFICATION</scope>
</reference>
<dbReference type="PANTHER" id="PTHR13675:SF0">
    <property type="entry name" value="LYR MOTIF-CONTAINING PROTEIN 2"/>
    <property type="match status" value="1"/>
</dbReference>
<dbReference type="PANTHER" id="PTHR13675">
    <property type="entry name" value="LYR MOTIF-CONTAINING PROTEIN 2"/>
    <property type="match status" value="1"/>
</dbReference>
<comment type="function">
    <text evidence="6">Involved in efficient integration of the N-module into mitochondrial respiratory chain complex I.</text>
</comment>
<evidence type="ECO:0000256" key="1">
    <source>
        <dbReference type="ARBA" id="ARBA00004173"/>
    </source>
</evidence>
<evidence type="ECO:0000313" key="8">
    <source>
        <dbReference type="EnsemblMetazoa" id="XP_038047373.1"/>
    </source>
</evidence>
<accession>A0A913Z6D3</accession>
<protein>
    <recommendedName>
        <fullName evidence="5">LYR motif-containing protein 2</fullName>
    </recommendedName>
</protein>
<dbReference type="InterPro" id="IPR045293">
    <property type="entry name" value="Complex1_LYR_LYRM2"/>
</dbReference>
<sequence length="86" mass="10291">MAASKIPKALTLKQFLLRQQVLGLYRDIQRSLRRVPDKTDREELRQWAREEFKKNKKQQDEIAIRMLLTQGKRTLREIESTVILAR</sequence>
<evidence type="ECO:0000256" key="3">
    <source>
        <dbReference type="ARBA" id="ARBA00022946"/>
    </source>
</evidence>
<dbReference type="Pfam" id="PF05347">
    <property type="entry name" value="Complex1_LYR"/>
    <property type="match status" value="1"/>
</dbReference>
<dbReference type="GeneID" id="119721384"/>
<evidence type="ECO:0000256" key="6">
    <source>
        <dbReference type="ARBA" id="ARBA00044735"/>
    </source>
</evidence>
<comment type="similarity">
    <text evidence="2">Belongs to the complex I LYR family.</text>
</comment>
<comment type="subcellular location">
    <subcellularLocation>
        <location evidence="1">Mitochondrion</location>
    </subcellularLocation>
</comment>
<dbReference type="Proteomes" id="UP000887568">
    <property type="component" value="Unplaced"/>
</dbReference>
<evidence type="ECO:0000256" key="2">
    <source>
        <dbReference type="ARBA" id="ARBA00009508"/>
    </source>
</evidence>